<reference evidence="4" key="3">
    <citation type="submission" date="2025-04" db="UniProtKB">
        <authorList>
            <consortium name="RefSeq"/>
        </authorList>
    </citation>
    <scope>IDENTIFICATION</scope>
    <source>
        <strain evidence="4">CBS 781.70</strain>
    </source>
</reference>
<dbReference type="RefSeq" id="XP_033531698.1">
    <property type="nucleotide sequence ID" value="XM_033673828.1"/>
</dbReference>
<organism evidence="2">
    <name type="scientific">Eremomyces bilateralis CBS 781.70</name>
    <dbReference type="NCBI Taxonomy" id="1392243"/>
    <lineage>
        <taxon>Eukaryota</taxon>
        <taxon>Fungi</taxon>
        <taxon>Dikarya</taxon>
        <taxon>Ascomycota</taxon>
        <taxon>Pezizomycotina</taxon>
        <taxon>Dothideomycetes</taxon>
        <taxon>Dothideomycetes incertae sedis</taxon>
        <taxon>Eremomycetales</taxon>
        <taxon>Eremomycetaceae</taxon>
        <taxon>Eremomyces</taxon>
    </lineage>
</organism>
<evidence type="ECO:0000256" key="1">
    <source>
        <dbReference type="SAM" id="SignalP"/>
    </source>
</evidence>
<feature type="signal peptide" evidence="1">
    <location>
        <begin position="1"/>
        <end position="18"/>
    </location>
</feature>
<feature type="chain" id="PRO_5044631642" description="Secreted protein" evidence="1">
    <location>
        <begin position="19"/>
        <end position="126"/>
    </location>
</feature>
<evidence type="ECO:0008006" key="5">
    <source>
        <dbReference type="Google" id="ProtNLM"/>
    </source>
</evidence>
<dbReference type="Proteomes" id="UP000504638">
    <property type="component" value="Unplaced"/>
</dbReference>
<dbReference type="AlphaFoldDB" id="A0A6G1FW56"/>
<accession>A0A6G1FW56</accession>
<name>A0A6G1FW56_9PEZI</name>
<keyword evidence="3" id="KW-1185">Reference proteome</keyword>
<dbReference type="GeneID" id="54414398"/>
<evidence type="ECO:0000313" key="2">
    <source>
        <dbReference type="EMBL" id="KAF1810067.1"/>
    </source>
</evidence>
<reference evidence="2 4" key="1">
    <citation type="submission" date="2020-01" db="EMBL/GenBank/DDBJ databases">
        <authorList>
            <consortium name="DOE Joint Genome Institute"/>
            <person name="Haridas S."/>
            <person name="Albert R."/>
            <person name="Binder M."/>
            <person name="Bloem J."/>
            <person name="Labutti K."/>
            <person name="Salamov A."/>
            <person name="Andreopoulos B."/>
            <person name="Baker S.E."/>
            <person name="Barry K."/>
            <person name="Bills G."/>
            <person name="Bluhm B.H."/>
            <person name="Cannon C."/>
            <person name="Castanera R."/>
            <person name="Culley D.E."/>
            <person name="Daum C."/>
            <person name="Ezra D."/>
            <person name="Gonzalez J.B."/>
            <person name="Henrissat B."/>
            <person name="Kuo A."/>
            <person name="Liang C."/>
            <person name="Lipzen A."/>
            <person name="Lutzoni F."/>
            <person name="Magnuson J."/>
            <person name="Mondo S."/>
            <person name="Nolan M."/>
            <person name="Ohm R."/>
            <person name="Pangilinan J."/>
            <person name="Park H.-J."/>
            <person name="Ramirez L."/>
            <person name="Alfaro M."/>
            <person name="Sun H."/>
            <person name="Tritt A."/>
            <person name="Yoshinaga Y."/>
            <person name="Zwiers L.-H."/>
            <person name="Turgeon B.G."/>
            <person name="Goodwin S.B."/>
            <person name="Spatafora J.W."/>
            <person name="Crous P.W."/>
            <person name="Grigoriev I.V."/>
        </authorList>
    </citation>
    <scope>NUCLEOTIDE SEQUENCE</scope>
    <source>
        <strain evidence="2 4">CBS 781.70</strain>
    </source>
</reference>
<evidence type="ECO:0000313" key="4">
    <source>
        <dbReference type="RefSeq" id="XP_033531698.1"/>
    </source>
</evidence>
<dbReference type="EMBL" id="ML975168">
    <property type="protein sequence ID" value="KAF1810067.1"/>
    <property type="molecule type" value="Genomic_DNA"/>
</dbReference>
<protein>
    <recommendedName>
        <fullName evidence="5">Secreted protein</fullName>
    </recommendedName>
</protein>
<proteinExistence type="predicted"/>
<reference evidence="4" key="2">
    <citation type="submission" date="2020-04" db="EMBL/GenBank/DDBJ databases">
        <authorList>
            <consortium name="NCBI Genome Project"/>
        </authorList>
    </citation>
    <scope>NUCLEOTIDE SEQUENCE</scope>
    <source>
        <strain evidence="4">CBS 781.70</strain>
    </source>
</reference>
<evidence type="ECO:0000313" key="3">
    <source>
        <dbReference type="Proteomes" id="UP000504638"/>
    </source>
</evidence>
<keyword evidence="1" id="KW-0732">Signal</keyword>
<sequence length="126" mass="13869">MRIMFWCCGCIGTGNCRGFRMSHCIVLRSLYATFLECVDTSTAYHTRSYRTSFGLSSSRSLPLSRPPALLIPSVPLPRCHCHPKPEHTRLSVLTPVLNLALGHVPGPAAKPLPVAPVRHPPTLKEI</sequence>
<gene>
    <name evidence="2 4" type="ORF">P152DRAFT_138966</name>
</gene>